<protein>
    <submittedName>
        <fullName evidence="1">Uncharacterized protein</fullName>
    </submittedName>
</protein>
<evidence type="ECO:0000313" key="1">
    <source>
        <dbReference type="EMBL" id="RDX81600.1"/>
    </source>
</evidence>
<dbReference type="AlphaFoldDB" id="A0A371FTW4"/>
<dbReference type="Proteomes" id="UP000257109">
    <property type="component" value="Unassembled WGS sequence"/>
</dbReference>
<accession>A0A371FTW4</accession>
<gene>
    <name evidence="1" type="ORF">CR513_37701</name>
</gene>
<dbReference type="EMBL" id="QJKJ01007882">
    <property type="protein sequence ID" value="RDX81600.1"/>
    <property type="molecule type" value="Genomic_DNA"/>
</dbReference>
<name>A0A371FTW4_MUCPR</name>
<comment type="caution">
    <text evidence="1">The sequence shown here is derived from an EMBL/GenBank/DDBJ whole genome shotgun (WGS) entry which is preliminary data.</text>
</comment>
<organism evidence="1 2">
    <name type="scientific">Mucuna pruriens</name>
    <name type="common">Velvet bean</name>
    <name type="synonym">Dolichos pruriens</name>
    <dbReference type="NCBI Taxonomy" id="157652"/>
    <lineage>
        <taxon>Eukaryota</taxon>
        <taxon>Viridiplantae</taxon>
        <taxon>Streptophyta</taxon>
        <taxon>Embryophyta</taxon>
        <taxon>Tracheophyta</taxon>
        <taxon>Spermatophyta</taxon>
        <taxon>Magnoliopsida</taxon>
        <taxon>eudicotyledons</taxon>
        <taxon>Gunneridae</taxon>
        <taxon>Pentapetalae</taxon>
        <taxon>rosids</taxon>
        <taxon>fabids</taxon>
        <taxon>Fabales</taxon>
        <taxon>Fabaceae</taxon>
        <taxon>Papilionoideae</taxon>
        <taxon>50 kb inversion clade</taxon>
        <taxon>NPAAA clade</taxon>
        <taxon>indigoferoid/millettioid clade</taxon>
        <taxon>Phaseoleae</taxon>
        <taxon>Mucuna</taxon>
    </lineage>
</organism>
<sequence>MTPFKFRGKSYIDKRRKTLEFEEGDHVFLRITITTRVGDKIQEIHPKFNGPYRILLRIDLLYTK</sequence>
<reference evidence="1" key="1">
    <citation type="submission" date="2018-05" db="EMBL/GenBank/DDBJ databases">
        <title>Draft genome of Mucuna pruriens seed.</title>
        <authorList>
            <person name="Nnadi N.E."/>
            <person name="Vos R."/>
            <person name="Hasami M.H."/>
            <person name="Devisetty U.K."/>
            <person name="Aguiy J.C."/>
        </authorList>
    </citation>
    <scope>NUCLEOTIDE SEQUENCE [LARGE SCALE GENOMIC DNA]</scope>
    <source>
        <strain evidence="1">JCA_2017</strain>
    </source>
</reference>
<keyword evidence="2" id="KW-1185">Reference proteome</keyword>
<proteinExistence type="predicted"/>
<dbReference type="OrthoDB" id="1738613at2759"/>
<feature type="non-terminal residue" evidence="1">
    <location>
        <position position="1"/>
    </location>
</feature>
<evidence type="ECO:0000313" key="2">
    <source>
        <dbReference type="Proteomes" id="UP000257109"/>
    </source>
</evidence>